<dbReference type="InterPro" id="IPR003646">
    <property type="entry name" value="SH3-like_bac-type"/>
</dbReference>
<accession>A0A9D2JGV6</accession>
<proteinExistence type="predicted"/>
<evidence type="ECO:0000313" key="3">
    <source>
        <dbReference type="EMBL" id="HIZ48204.1"/>
    </source>
</evidence>
<reference evidence="3" key="2">
    <citation type="submission" date="2021-04" db="EMBL/GenBank/DDBJ databases">
        <authorList>
            <person name="Gilroy R."/>
        </authorList>
    </citation>
    <scope>NUCLEOTIDE SEQUENCE</scope>
    <source>
        <strain evidence="3">3436</strain>
    </source>
</reference>
<feature type="compositionally biased region" description="Low complexity" evidence="1">
    <location>
        <begin position="37"/>
        <end position="51"/>
    </location>
</feature>
<dbReference type="Gene3D" id="2.30.30.40">
    <property type="entry name" value="SH3 Domains"/>
    <property type="match status" value="1"/>
</dbReference>
<dbReference type="Pfam" id="PF08239">
    <property type="entry name" value="SH3_3"/>
    <property type="match status" value="1"/>
</dbReference>
<feature type="region of interest" description="Disordered" evidence="1">
    <location>
        <begin position="36"/>
        <end position="98"/>
    </location>
</feature>
<dbReference type="EMBL" id="DXBO01000084">
    <property type="protein sequence ID" value="HIZ48204.1"/>
    <property type="molecule type" value="Genomic_DNA"/>
</dbReference>
<dbReference type="AlphaFoldDB" id="A0A9D2JGV6"/>
<evidence type="ECO:0000313" key="4">
    <source>
        <dbReference type="Proteomes" id="UP000824031"/>
    </source>
</evidence>
<reference evidence="3" key="1">
    <citation type="journal article" date="2021" name="PeerJ">
        <title>Extensive microbial diversity within the chicken gut microbiome revealed by metagenomics and culture.</title>
        <authorList>
            <person name="Gilroy R."/>
            <person name="Ravi A."/>
            <person name="Getino M."/>
            <person name="Pursley I."/>
            <person name="Horton D.L."/>
            <person name="Alikhan N.F."/>
            <person name="Baker D."/>
            <person name="Gharbi K."/>
            <person name="Hall N."/>
            <person name="Watson M."/>
            <person name="Adriaenssens E.M."/>
            <person name="Foster-Nyarko E."/>
            <person name="Jarju S."/>
            <person name="Secka A."/>
            <person name="Antonio M."/>
            <person name="Oren A."/>
            <person name="Chaudhuri R.R."/>
            <person name="La Ragione R."/>
            <person name="Hildebrand F."/>
            <person name="Pallen M.J."/>
        </authorList>
    </citation>
    <scope>NUCLEOTIDE SEQUENCE</scope>
    <source>
        <strain evidence="3">3436</strain>
    </source>
</reference>
<dbReference type="PROSITE" id="PS51781">
    <property type="entry name" value="SH3B"/>
    <property type="match status" value="1"/>
</dbReference>
<dbReference type="SMART" id="SM00287">
    <property type="entry name" value="SH3b"/>
    <property type="match status" value="1"/>
</dbReference>
<feature type="domain" description="SH3b" evidence="2">
    <location>
        <begin position="112"/>
        <end position="176"/>
    </location>
</feature>
<organism evidence="3 4">
    <name type="scientific">Candidatus Gemmiger excrementavium</name>
    <dbReference type="NCBI Taxonomy" id="2838608"/>
    <lineage>
        <taxon>Bacteria</taxon>
        <taxon>Bacillati</taxon>
        <taxon>Bacillota</taxon>
        <taxon>Clostridia</taxon>
        <taxon>Eubacteriales</taxon>
        <taxon>Gemmiger</taxon>
    </lineage>
</organism>
<gene>
    <name evidence="3" type="ORF">H9810_05745</name>
</gene>
<comment type="caution">
    <text evidence="3">The sequence shown here is derived from an EMBL/GenBank/DDBJ whole genome shotgun (WGS) entry which is preliminary data.</text>
</comment>
<sequence>MSSLRKQAMIRLLLCALVLIASIVFSVLLLTGTFDGDSAASDTTTSDSTDATPEENGEPTENTGDSDGAEPAEGQDAAAEAEPTPEPTPDPTPANFEGLAEQPATVYAEGEQPHFTVTPDANMNLRAGPGTDFDKVAQIPAGTEVTALGTNGDESWIMVQYEGQYGWLAKEYLNAV</sequence>
<dbReference type="Proteomes" id="UP000824031">
    <property type="component" value="Unassembled WGS sequence"/>
</dbReference>
<evidence type="ECO:0000259" key="2">
    <source>
        <dbReference type="PROSITE" id="PS51781"/>
    </source>
</evidence>
<evidence type="ECO:0000256" key="1">
    <source>
        <dbReference type="SAM" id="MobiDB-lite"/>
    </source>
</evidence>
<name>A0A9D2JGV6_9FIRM</name>
<protein>
    <submittedName>
        <fullName evidence="3">SH3 domain-containing protein</fullName>
    </submittedName>
</protein>